<dbReference type="EC" id="1.-.-.-" evidence="6"/>
<dbReference type="EMBL" id="CP138204">
    <property type="protein sequence ID" value="WPC76189.1"/>
    <property type="molecule type" value="Genomic_DNA"/>
</dbReference>
<gene>
    <name evidence="6" type="ORF">R8Z52_16810</name>
</gene>
<evidence type="ECO:0000256" key="4">
    <source>
        <dbReference type="ARBA" id="ARBA00037981"/>
    </source>
</evidence>
<evidence type="ECO:0000256" key="3">
    <source>
        <dbReference type="ARBA" id="ARBA00022827"/>
    </source>
</evidence>
<name>A0ABZ0QID6_9VIBR</name>
<dbReference type="Proteomes" id="UP001304071">
    <property type="component" value="Chromosome 2"/>
</dbReference>
<evidence type="ECO:0000313" key="6">
    <source>
        <dbReference type="EMBL" id="WPC76189.1"/>
    </source>
</evidence>
<dbReference type="GO" id="GO:0016491">
    <property type="term" value="F:oxidoreductase activity"/>
    <property type="evidence" value="ECO:0007669"/>
    <property type="project" value="UniProtKB-KW"/>
</dbReference>
<evidence type="ECO:0000256" key="2">
    <source>
        <dbReference type="ARBA" id="ARBA00022630"/>
    </source>
</evidence>
<dbReference type="InterPro" id="IPR052397">
    <property type="entry name" value="NADPH-QR_MdaB"/>
</dbReference>
<organism evidence="6 7">
    <name type="scientific">Vibrio porteresiae DSM 19223</name>
    <dbReference type="NCBI Taxonomy" id="1123496"/>
    <lineage>
        <taxon>Bacteria</taxon>
        <taxon>Pseudomonadati</taxon>
        <taxon>Pseudomonadota</taxon>
        <taxon>Gammaproteobacteria</taxon>
        <taxon>Vibrionales</taxon>
        <taxon>Vibrionaceae</taxon>
        <taxon>Vibrio</taxon>
    </lineage>
</organism>
<evidence type="ECO:0000256" key="1">
    <source>
        <dbReference type="ARBA" id="ARBA00001974"/>
    </source>
</evidence>
<comment type="similarity">
    <text evidence="4">Belongs to the oxidoreductase MdaB family.</text>
</comment>
<dbReference type="Pfam" id="PF02525">
    <property type="entry name" value="Flavodoxin_2"/>
    <property type="match status" value="1"/>
</dbReference>
<sequence>MKKALIINAHQKYEGWAEGKLNHHFAQVATDQLTELGYQIATTTIDLGYDIEEEVDKHVWADVVIIQTPLYWMSTPWTFKKYIDEVFNAGLGTKLAENDGRTRTDPSKKYGSGGLAQGKHVLLSVTLNAPSNSFNSDEFFAGKTIDELFMWVHKAYQFNGFTSLAGFAAYDVVKNLDLEGDTARYQDHLATVLSSL</sequence>
<keyword evidence="6" id="KW-0560">Oxidoreductase</keyword>
<dbReference type="InterPro" id="IPR003680">
    <property type="entry name" value="Flavodoxin_fold"/>
</dbReference>
<dbReference type="PANTHER" id="PTHR46305:SF3">
    <property type="entry name" value="NADPH:QUINONE OXIDOREDUCTASE MDAB"/>
    <property type="match status" value="1"/>
</dbReference>
<evidence type="ECO:0000313" key="7">
    <source>
        <dbReference type="Proteomes" id="UP001304071"/>
    </source>
</evidence>
<keyword evidence="2" id="KW-0285">Flavoprotein</keyword>
<proteinExistence type="inferred from homology"/>
<keyword evidence="3" id="KW-0274">FAD</keyword>
<reference evidence="6 7" key="1">
    <citation type="submission" date="2023-11" db="EMBL/GenBank/DDBJ databases">
        <title>Plant-associative lifestyle of Vibrio porteresiae and its evolutionary dynamics.</title>
        <authorList>
            <person name="Rameshkumar N."/>
            <person name="Kirti K."/>
        </authorList>
    </citation>
    <scope>NUCLEOTIDE SEQUENCE [LARGE SCALE GENOMIC DNA]</scope>
    <source>
        <strain evidence="6 7">MSSRF30</strain>
    </source>
</reference>
<accession>A0ABZ0QID6</accession>
<comment type="cofactor">
    <cofactor evidence="1">
        <name>FAD</name>
        <dbReference type="ChEBI" id="CHEBI:57692"/>
    </cofactor>
</comment>
<dbReference type="InterPro" id="IPR029039">
    <property type="entry name" value="Flavoprotein-like_sf"/>
</dbReference>
<dbReference type="PANTHER" id="PTHR46305">
    <property type="match status" value="1"/>
</dbReference>
<dbReference type="Gene3D" id="3.40.50.360">
    <property type="match status" value="1"/>
</dbReference>
<keyword evidence="7" id="KW-1185">Reference proteome</keyword>
<dbReference type="SUPFAM" id="SSF52218">
    <property type="entry name" value="Flavoproteins"/>
    <property type="match status" value="1"/>
</dbReference>
<dbReference type="RefSeq" id="WP_261896596.1">
    <property type="nucleotide sequence ID" value="NZ_AP024896.1"/>
</dbReference>
<feature type="domain" description="Flavodoxin-like fold" evidence="5">
    <location>
        <begin position="2"/>
        <end position="188"/>
    </location>
</feature>
<evidence type="ECO:0000259" key="5">
    <source>
        <dbReference type="Pfam" id="PF02525"/>
    </source>
</evidence>
<protein>
    <submittedName>
        <fullName evidence="6">NAD(P)H-dependent oxidoreductase</fullName>
        <ecNumber evidence="6">1.-.-.-</ecNumber>
    </submittedName>
</protein>